<organism evidence="1 2">
    <name type="scientific">Hypoxylon rubiginosum</name>
    <dbReference type="NCBI Taxonomy" id="110542"/>
    <lineage>
        <taxon>Eukaryota</taxon>
        <taxon>Fungi</taxon>
        <taxon>Dikarya</taxon>
        <taxon>Ascomycota</taxon>
        <taxon>Pezizomycotina</taxon>
        <taxon>Sordariomycetes</taxon>
        <taxon>Xylariomycetidae</taxon>
        <taxon>Xylariales</taxon>
        <taxon>Hypoxylaceae</taxon>
        <taxon>Hypoxylon</taxon>
    </lineage>
</organism>
<comment type="caution">
    <text evidence="1">The sequence shown here is derived from an EMBL/GenBank/DDBJ whole genome shotgun (WGS) entry which is preliminary data.</text>
</comment>
<proteinExistence type="predicted"/>
<name>A0ACB9YP21_9PEZI</name>
<dbReference type="EMBL" id="MU393560">
    <property type="protein sequence ID" value="KAI4861175.1"/>
    <property type="molecule type" value="Genomic_DNA"/>
</dbReference>
<evidence type="ECO:0000313" key="2">
    <source>
        <dbReference type="Proteomes" id="UP001497700"/>
    </source>
</evidence>
<protein>
    <submittedName>
        <fullName evidence="1">Uncharacterized protein</fullName>
    </submittedName>
</protein>
<dbReference type="Proteomes" id="UP001497700">
    <property type="component" value="Unassembled WGS sequence"/>
</dbReference>
<evidence type="ECO:0000313" key="1">
    <source>
        <dbReference type="EMBL" id="KAI4861175.1"/>
    </source>
</evidence>
<reference evidence="1 2" key="1">
    <citation type="journal article" date="2022" name="New Phytol.">
        <title>Ecological generalism drives hyperdiversity of secondary metabolite gene clusters in xylarialean endophytes.</title>
        <authorList>
            <person name="Franco M.E.E."/>
            <person name="Wisecaver J.H."/>
            <person name="Arnold A.E."/>
            <person name="Ju Y.M."/>
            <person name="Slot J.C."/>
            <person name="Ahrendt S."/>
            <person name="Moore L.P."/>
            <person name="Eastman K.E."/>
            <person name="Scott K."/>
            <person name="Konkel Z."/>
            <person name="Mondo S.J."/>
            <person name="Kuo A."/>
            <person name="Hayes R.D."/>
            <person name="Haridas S."/>
            <person name="Andreopoulos B."/>
            <person name="Riley R."/>
            <person name="LaButti K."/>
            <person name="Pangilinan J."/>
            <person name="Lipzen A."/>
            <person name="Amirebrahimi M."/>
            <person name="Yan J."/>
            <person name="Adam C."/>
            <person name="Keymanesh K."/>
            <person name="Ng V."/>
            <person name="Louie K."/>
            <person name="Northen T."/>
            <person name="Drula E."/>
            <person name="Henrissat B."/>
            <person name="Hsieh H.M."/>
            <person name="Youens-Clark K."/>
            <person name="Lutzoni F."/>
            <person name="Miadlikowska J."/>
            <person name="Eastwood D.C."/>
            <person name="Hamelin R.C."/>
            <person name="Grigoriev I.V."/>
            <person name="U'Ren J.M."/>
        </authorList>
    </citation>
    <scope>NUCLEOTIDE SEQUENCE [LARGE SCALE GENOMIC DNA]</scope>
    <source>
        <strain evidence="1 2">CBS 119005</strain>
    </source>
</reference>
<gene>
    <name evidence="1" type="ORF">F4820DRAFT_461143</name>
</gene>
<accession>A0ACB9YP21</accession>
<keyword evidence="2" id="KW-1185">Reference proteome</keyword>
<sequence length="246" mass="28049">MSSSSDEEYLGECQEKYMPVPPFDRYIYVLPHRVIKKHLSIGETGFNGYIPDFATVSARDDNELKSLELVREHTDIPVPRVLHQGKGFNVFERIHGITVNEKVIWDRVSPRQREAIRLQVQGYIKKLATIPNPTGGILSLVPSGEVFHLQLPNRGPFTSTKEFVTAYSDHDVLGTIPLGCQPVFSHLDWDLSNLILYPNLDGAPGVIDWERACFFPEGGRSLHKMCHQWDGWEKLFDNLDFPRMST</sequence>